<dbReference type="InterPro" id="IPR036852">
    <property type="entry name" value="Peptidase_S8/S53_dom_sf"/>
</dbReference>
<dbReference type="Pfam" id="PF01822">
    <property type="entry name" value="WSC"/>
    <property type="match status" value="2"/>
</dbReference>
<protein>
    <recommendedName>
        <fullName evidence="4">WSC domain-containing protein</fullName>
    </recommendedName>
</protein>
<reference evidence="5" key="2">
    <citation type="submission" date="2023-05" db="EMBL/GenBank/DDBJ databases">
        <authorList>
            <consortium name="Lawrence Berkeley National Laboratory"/>
            <person name="Steindorff A."/>
            <person name="Hensen N."/>
            <person name="Bonometti L."/>
            <person name="Westerberg I."/>
            <person name="Brannstrom I.O."/>
            <person name="Guillou S."/>
            <person name="Cros-Aarteil S."/>
            <person name="Calhoun S."/>
            <person name="Haridas S."/>
            <person name="Kuo A."/>
            <person name="Mondo S."/>
            <person name="Pangilinan J."/>
            <person name="Riley R."/>
            <person name="Labutti K."/>
            <person name="Andreopoulos B."/>
            <person name="Lipzen A."/>
            <person name="Chen C."/>
            <person name="Yanf M."/>
            <person name="Daum C."/>
            <person name="Ng V."/>
            <person name="Clum A."/>
            <person name="Ohm R."/>
            <person name="Martin F."/>
            <person name="Silar P."/>
            <person name="Natvig D."/>
            <person name="Lalanne C."/>
            <person name="Gautier V."/>
            <person name="Ament-Velasquez S.L."/>
            <person name="Kruys A."/>
            <person name="Hutchinson M.I."/>
            <person name="Powell A.J."/>
            <person name="Barry K."/>
            <person name="Miller A.N."/>
            <person name="Grigoriev I.V."/>
            <person name="Debuchy R."/>
            <person name="Gladieux P."/>
            <person name="Thoren M.H."/>
            <person name="Johannesson H."/>
        </authorList>
    </citation>
    <scope>NUCLEOTIDE SEQUENCE</scope>
    <source>
        <strain evidence="5">CBS 990.96</strain>
    </source>
</reference>
<feature type="compositionally biased region" description="Basic residues" evidence="2">
    <location>
        <begin position="660"/>
        <end position="670"/>
    </location>
</feature>
<feature type="region of interest" description="Disordered" evidence="2">
    <location>
        <begin position="648"/>
        <end position="673"/>
    </location>
</feature>
<feature type="region of interest" description="Disordered" evidence="2">
    <location>
        <begin position="771"/>
        <end position="795"/>
    </location>
</feature>
<dbReference type="AlphaFoldDB" id="A0AAN7GW18"/>
<keyword evidence="6" id="KW-1185">Reference proteome</keyword>
<dbReference type="InterPro" id="IPR000209">
    <property type="entry name" value="Peptidase_S8/S53_dom"/>
</dbReference>
<dbReference type="PANTHER" id="PTHR45964:SF5">
    <property type="entry name" value="WSCD FAMILY MEMBER CG9164"/>
    <property type="match status" value="1"/>
</dbReference>
<keyword evidence="1" id="KW-0677">Repeat</keyword>
<feature type="domain" description="WSC" evidence="4">
    <location>
        <begin position="156"/>
        <end position="247"/>
    </location>
</feature>
<feature type="signal peptide" evidence="3">
    <location>
        <begin position="1"/>
        <end position="21"/>
    </location>
</feature>
<feature type="domain" description="WSC" evidence="4">
    <location>
        <begin position="267"/>
        <end position="362"/>
    </location>
</feature>
<dbReference type="Gene3D" id="3.40.50.200">
    <property type="entry name" value="Peptidase S8/S53 domain"/>
    <property type="match status" value="1"/>
</dbReference>
<dbReference type="InterPro" id="IPR051589">
    <property type="entry name" value="Sialate-O-sulfotransferase"/>
</dbReference>
<accession>A0AAN7GW18</accession>
<dbReference type="SUPFAM" id="SSF52743">
    <property type="entry name" value="Subtilisin-like"/>
    <property type="match status" value="1"/>
</dbReference>
<evidence type="ECO:0000256" key="3">
    <source>
        <dbReference type="SAM" id="SignalP"/>
    </source>
</evidence>
<evidence type="ECO:0000259" key="4">
    <source>
        <dbReference type="PROSITE" id="PS51212"/>
    </source>
</evidence>
<dbReference type="InterPro" id="IPR002889">
    <property type="entry name" value="WSC_carb-bd"/>
</dbReference>
<dbReference type="PANTHER" id="PTHR45964">
    <property type="entry name" value="WSCD FAMILY MEMBER CG9164"/>
    <property type="match status" value="1"/>
</dbReference>
<sequence length="1142" mass="123820">MYRSSAVIWSLLSCLVGTVSSQNVECITLSEGCDAGPLHETVLQAAIDRFEEDAIYGGRQGVFSSSINEAGTLAQIAYTCQDGSVPPPITGATARDLLSRVLGCPNRCGGVSLANNARCGFGVLIASNADAESCFSGAIDKTPEQSTPSVKASVGTFVHRACRTDQEVPRALSGGSAQSSNMTVEACLELARGFRYAGVEYSTECYWGNEISSASVVAIADQCNIPCGGNPLDICGGGNRINIYENTTWTESDAPTPNPGLVPKVDNFENIGCYFDSTTARVLRADNTQDASSSGMTVEKCVKYAQDNHWRYAGVQFGIECYIGNTLRGAEDAPQRDCNMACAGNSQQLCGSGNRIQVYEDKTWKDPTKDEMNKLIRDYYEIMVESGEILREMEALLEEYQGLQVEGSRSRVRARVDPIGRSSAIRDGLGLLRNRGAGLINRVDAYEMDLIRGATQYTRLDVDVAGGVTRAELEALAEGVRHAGPQFRAAQAAVQRFLASGTFSVADALLVVKASVISFGITIPLEISVPAAGIGIIGIVVKFFQAVNGIFTSPTLVVPTPPSPTTTPSSSSSAIPTEIVLLMDLKSSQSDYNNVIEEIRKEPGNTLLSKINTPKGRFRSLTAQLTDKVITSLIQNPKVATLSLRAQADPGVSRSSGPIFKRKPNSKHQKRDWTPPAGYEHWWVSQDLRVGSRSIFQDPRQLSWLTAPWAMRQAPATSGRSFYDFKAHVYDSRPATARKVRTYVLDYAAKRDHQEYENRLTRFDATHLVPDTTTPGVMTRPSSPQPPSDNNEAGKHGTCMASCAGGEWVGSFKNASLVSIKLSAQNQYPYLDDVLYALDIVTRDMQDTDSYYGVLSMSFGFTLEEMRVRDGQTKYDPFAHLLAETFLTENKLVAVMSSGNYEDERLTERTPRTNGGRDTPLIVIGNANLDGSRYIQSTYLDDDNKGILTAYAMGVMIHCANPQDTNDYHRDTGSSPATATTAGYISLMLARGTPGWSHTTAKQMLIQEAENFKGTAWVSDNPSNPEKYPSKPRVAMGSGLIPCSPAPNPLPVASMPNYQNVSTTENLELSSGRMTPAPFTELIYDDEPEYSDIARIGIGTPPSVVDPSPPSDGDDDNDEPPPSDDDEPGPPSGDDEPQHTFP</sequence>
<evidence type="ECO:0000256" key="1">
    <source>
        <dbReference type="ARBA" id="ARBA00022737"/>
    </source>
</evidence>
<evidence type="ECO:0000313" key="5">
    <source>
        <dbReference type="EMBL" id="KAK4226037.1"/>
    </source>
</evidence>
<dbReference type="Pfam" id="PF00082">
    <property type="entry name" value="Peptidase_S8"/>
    <property type="match status" value="1"/>
</dbReference>
<gene>
    <name evidence="5" type="ORF">QBC38DRAFT_529662</name>
</gene>
<dbReference type="Proteomes" id="UP001301958">
    <property type="component" value="Unassembled WGS sequence"/>
</dbReference>
<dbReference type="GO" id="GO:0006508">
    <property type="term" value="P:proteolysis"/>
    <property type="evidence" value="ECO:0007669"/>
    <property type="project" value="InterPro"/>
</dbReference>
<feature type="compositionally biased region" description="Polar residues" evidence="2">
    <location>
        <begin position="771"/>
        <end position="782"/>
    </location>
</feature>
<feature type="region of interest" description="Disordered" evidence="2">
    <location>
        <begin position="1093"/>
        <end position="1142"/>
    </location>
</feature>
<dbReference type="CDD" id="cd00306">
    <property type="entry name" value="Peptidases_S8_S53"/>
    <property type="match status" value="1"/>
</dbReference>
<organism evidence="5 6">
    <name type="scientific">Podospora fimiseda</name>
    <dbReference type="NCBI Taxonomy" id="252190"/>
    <lineage>
        <taxon>Eukaryota</taxon>
        <taxon>Fungi</taxon>
        <taxon>Dikarya</taxon>
        <taxon>Ascomycota</taxon>
        <taxon>Pezizomycotina</taxon>
        <taxon>Sordariomycetes</taxon>
        <taxon>Sordariomycetidae</taxon>
        <taxon>Sordariales</taxon>
        <taxon>Podosporaceae</taxon>
        <taxon>Podospora</taxon>
    </lineage>
</organism>
<reference evidence="5" key="1">
    <citation type="journal article" date="2023" name="Mol. Phylogenet. Evol.">
        <title>Genome-scale phylogeny and comparative genomics of the fungal order Sordariales.</title>
        <authorList>
            <person name="Hensen N."/>
            <person name="Bonometti L."/>
            <person name="Westerberg I."/>
            <person name="Brannstrom I.O."/>
            <person name="Guillou S."/>
            <person name="Cros-Aarteil S."/>
            <person name="Calhoun S."/>
            <person name="Haridas S."/>
            <person name="Kuo A."/>
            <person name="Mondo S."/>
            <person name="Pangilinan J."/>
            <person name="Riley R."/>
            <person name="LaButti K."/>
            <person name="Andreopoulos B."/>
            <person name="Lipzen A."/>
            <person name="Chen C."/>
            <person name="Yan M."/>
            <person name="Daum C."/>
            <person name="Ng V."/>
            <person name="Clum A."/>
            <person name="Steindorff A."/>
            <person name="Ohm R.A."/>
            <person name="Martin F."/>
            <person name="Silar P."/>
            <person name="Natvig D.O."/>
            <person name="Lalanne C."/>
            <person name="Gautier V."/>
            <person name="Ament-Velasquez S.L."/>
            <person name="Kruys A."/>
            <person name="Hutchinson M.I."/>
            <person name="Powell A.J."/>
            <person name="Barry K."/>
            <person name="Miller A.N."/>
            <person name="Grigoriev I.V."/>
            <person name="Debuchy R."/>
            <person name="Gladieux P."/>
            <person name="Hiltunen Thoren M."/>
            <person name="Johannesson H."/>
        </authorList>
    </citation>
    <scope>NUCLEOTIDE SEQUENCE</scope>
    <source>
        <strain evidence="5">CBS 990.96</strain>
    </source>
</reference>
<feature type="chain" id="PRO_5043012940" description="WSC domain-containing protein" evidence="3">
    <location>
        <begin position="22"/>
        <end position="1142"/>
    </location>
</feature>
<dbReference type="EMBL" id="MU865355">
    <property type="protein sequence ID" value="KAK4226037.1"/>
    <property type="molecule type" value="Genomic_DNA"/>
</dbReference>
<feature type="compositionally biased region" description="Acidic residues" evidence="2">
    <location>
        <begin position="1112"/>
        <end position="1128"/>
    </location>
</feature>
<dbReference type="GO" id="GO:0004252">
    <property type="term" value="F:serine-type endopeptidase activity"/>
    <property type="evidence" value="ECO:0007669"/>
    <property type="project" value="InterPro"/>
</dbReference>
<evidence type="ECO:0000313" key="6">
    <source>
        <dbReference type="Proteomes" id="UP001301958"/>
    </source>
</evidence>
<dbReference type="PROSITE" id="PS51212">
    <property type="entry name" value="WSC"/>
    <property type="match status" value="2"/>
</dbReference>
<comment type="caution">
    <text evidence="5">The sequence shown here is derived from an EMBL/GenBank/DDBJ whole genome shotgun (WGS) entry which is preliminary data.</text>
</comment>
<keyword evidence="3" id="KW-0732">Signal</keyword>
<proteinExistence type="predicted"/>
<evidence type="ECO:0000256" key="2">
    <source>
        <dbReference type="SAM" id="MobiDB-lite"/>
    </source>
</evidence>
<dbReference type="SMART" id="SM00321">
    <property type="entry name" value="WSC"/>
    <property type="match status" value="2"/>
</dbReference>
<name>A0AAN7GW18_9PEZI</name>